<proteinExistence type="predicted"/>
<keyword evidence="1" id="KW-0472">Membrane</keyword>
<sequence length="89" mass="9875">MYFAHKYIAYRVQWRYVGKLFLAGAAMAGTAWLVHHALIVLFGNAAATLIAMMAAALVYLIGLIVFRALTVEDIEKIPVIGKKVSRRIP</sequence>
<reference evidence="2" key="1">
    <citation type="submission" date="2012-11" db="EMBL/GenBank/DDBJ databases">
        <title>Dependencies among metagenomic species, viruses, plasmids and units of genetic variation.</title>
        <authorList>
            <person name="Nielsen H.B."/>
            <person name="Almeida M."/>
            <person name="Juncker A.S."/>
            <person name="Rasmussen S."/>
            <person name="Li J."/>
            <person name="Sunagawa S."/>
            <person name="Plichta D."/>
            <person name="Gautier L."/>
            <person name="Le Chatelier E."/>
            <person name="Peletier E."/>
            <person name="Bonde I."/>
            <person name="Nielsen T."/>
            <person name="Manichanh C."/>
            <person name="Arumugam M."/>
            <person name="Batto J."/>
            <person name="Santos M.B.Q.D."/>
            <person name="Blom N."/>
            <person name="Borruel N."/>
            <person name="Burgdorf K.S."/>
            <person name="Boumezbeur F."/>
            <person name="Casellas F."/>
            <person name="Dore J."/>
            <person name="Guarner F."/>
            <person name="Hansen T."/>
            <person name="Hildebrand F."/>
            <person name="Kaas R.S."/>
            <person name="Kennedy S."/>
            <person name="Kristiansen K."/>
            <person name="Kultima J.R."/>
            <person name="Leonard P."/>
            <person name="Levenez F."/>
            <person name="Lund O."/>
            <person name="Moumen B."/>
            <person name="Le Paslier D."/>
            <person name="Pons N."/>
            <person name="Pedersen O."/>
            <person name="Prifti E."/>
            <person name="Qin J."/>
            <person name="Raes J."/>
            <person name="Tap J."/>
            <person name="Tims S."/>
            <person name="Ussery D.W."/>
            <person name="Yamada T."/>
            <person name="MetaHit consortium"/>
            <person name="Renault P."/>
            <person name="Sicheritz-Ponten T."/>
            <person name="Bork P."/>
            <person name="Wang J."/>
            <person name="Brunak S."/>
            <person name="Ehrlich S.D."/>
        </authorList>
    </citation>
    <scope>NUCLEOTIDE SEQUENCE [LARGE SCALE GENOMIC DNA]</scope>
</reference>
<organism evidence="2">
    <name type="scientific">Megasphaera elsdenii CAG:570</name>
    <dbReference type="NCBI Taxonomy" id="1263087"/>
    <lineage>
        <taxon>Bacteria</taxon>
        <taxon>Bacillati</taxon>
        <taxon>Bacillota</taxon>
        <taxon>Negativicutes</taxon>
        <taxon>Veillonellales</taxon>
        <taxon>Veillonellaceae</taxon>
        <taxon>Megasphaera</taxon>
    </lineage>
</organism>
<keyword evidence="1" id="KW-0812">Transmembrane</keyword>
<accession>R7MWT7</accession>
<protein>
    <submittedName>
        <fullName evidence="2">Putative stage V sporulation protein B</fullName>
    </submittedName>
</protein>
<dbReference type="EMBL" id="CBKE010000041">
    <property type="protein sequence ID" value="CDF04243.1"/>
    <property type="molecule type" value="Genomic_DNA"/>
</dbReference>
<evidence type="ECO:0000256" key="1">
    <source>
        <dbReference type="SAM" id="Phobius"/>
    </source>
</evidence>
<gene>
    <name evidence="2" type="ORF">BN715_00607</name>
</gene>
<evidence type="ECO:0000313" key="2">
    <source>
        <dbReference type="EMBL" id="CDF04243.1"/>
    </source>
</evidence>
<feature type="transmembrane region" description="Helical" evidence="1">
    <location>
        <begin position="20"/>
        <end position="39"/>
    </location>
</feature>
<comment type="caution">
    <text evidence="2">The sequence shown here is derived from an EMBL/GenBank/DDBJ whole genome shotgun (WGS) entry which is preliminary data.</text>
</comment>
<dbReference type="Proteomes" id="UP000017908">
    <property type="component" value="Unassembled WGS sequence"/>
</dbReference>
<dbReference type="AlphaFoldDB" id="R7MWT7"/>
<keyword evidence="1" id="KW-1133">Transmembrane helix</keyword>
<feature type="transmembrane region" description="Helical" evidence="1">
    <location>
        <begin position="45"/>
        <end position="66"/>
    </location>
</feature>
<name>R7MWT7_MEGEL</name>